<comment type="caution">
    <text evidence="2">The sequence shown here is derived from an EMBL/GenBank/DDBJ whole genome shotgun (WGS) entry which is preliminary data.</text>
</comment>
<protein>
    <submittedName>
        <fullName evidence="2">Uncharacterized protein</fullName>
    </submittedName>
</protein>
<dbReference type="EMBL" id="JABWUV010000001">
    <property type="protein sequence ID" value="KAF6387285.1"/>
    <property type="molecule type" value="Genomic_DNA"/>
</dbReference>
<dbReference type="AlphaFoldDB" id="A0A7J8AM09"/>
<name>A0A7J8AM09_MYOMY</name>
<organism evidence="2 3">
    <name type="scientific">Myotis myotis</name>
    <name type="common">Greater mouse-eared bat</name>
    <name type="synonym">Vespertilio myotis</name>
    <dbReference type="NCBI Taxonomy" id="51298"/>
    <lineage>
        <taxon>Eukaryota</taxon>
        <taxon>Metazoa</taxon>
        <taxon>Chordata</taxon>
        <taxon>Craniata</taxon>
        <taxon>Vertebrata</taxon>
        <taxon>Euteleostomi</taxon>
        <taxon>Mammalia</taxon>
        <taxon>Eutheria</taxon>
        <taxon>Laurasiatheria</taxon>
        <taxon>Chiroptera</taxon>
        <taxon>Yangochiroptera</taxon>
        <taxon>Vespertilionidae</taxon>
        <taxon>Myotis</taxon>
    </lineage>
</organism>
<feature type="compositionally biased region" description="Basic and acidic residues" evidence="1">
    <location>
        <begin position="1"/>
        <end position="15"/>
    </location>
</feature>
<evidence type="ECO:0000256" key="1">
    <source>
        <dbReference type="SAM" id="MobiDB-lite"/>
    </source>
</evidence>
<evidence type="ECO:0000313" key="2">
    <source>
        <dbReference type="EMBL" id="KAF6387285.1"/>
    </source>
</evidence>
<dbReference type="Proteomes" id="UP000527355">
    <property type="component" value="Unassembled WGS sequence"/>
</dbReference>
<evidence type="ECO:0000313" key="3">
    <source>
        <dbReference type="Proteomes" id="UP000527355"/>
    </source>
</evidence>
<sequence length="207" mass="20826">MRGEGERGYYKETSVHLHPAPSHLDSALGRSAPGRGPASASAPGTAPRAVESAASALHAPGGSQPRSARRLTRTPGTLCSQPLPAPLRTLPAGSASRRLHGASPARSRSRALGEGPAATAQRAPGELLAVTLALESPLSNAPVLLCCARSGVFLMNLSLPTCSCGAGHPFTCAVCQGPVSGRSLDPPGACSGLGYDTPSRPAPCARA</sequence>
<gene>
    <name evidence="2" type="ORF">mMyoMyo1_007800</name>
</gene>
<feature type="compositionally biased region" description="Low complexity" evidence="1">
    <location>
        <begin position="29"/>
        <end position="49"/>
    </location>
</feature>
<feature type="region of interest" description="Disordered" evidence="1">
    <location>
        <begin position="1"/>
        <end position="121"/>
    </location>
</feature>
<keyword evidence="3" id="KW-1185">Reference proteome</keyword>
<proteinExistence type="predicted"/>
<reference evidence="2 3" key="1">
    <citation type="journal article" date="2020" name="Nature">
        <title>Six reference-quality genomes reveal evolution of bat adaptations.</title>
        <authorList>
            <person name="Jebb D."/>
            <person name="Huang Z."/>
            <person name="Pippel M."/>
            <person name="Hughes G.M."/>
            <person name="Lavrichenko K."/>
            <person name="Devanna P."/>
            <person name="Winkler S."/>
            <person name="Jermiin L.S."/>
            <person name="Skirmuntt E.C."/>
            <person name="Katzourakis A."/>
            <person name="Burkitt-Gray L."/>
            <person name="Ray D.A."/>
            <person name="Sullivan K.A.M."/>
            <person name="Roscito J.G."/>
            <person name="Kirilenko B.M."/>
            <person name="Davalos L.M."/>
            <person name="Corthals A.P."/>
            <person name="Power M.L."/>
            <person name="Jones G."/>
            <person name="Ransome R.D."/>
            <person name="Dechmann D.K.N."/>
            <person name="Locatelli A.G."/>
            <person name="Puechmaille S.J."/>
            <person name="Fedrigo O."/>
            <person name="Jarvis E.D."/>
            <person name="Hiller M."/>
            <person name="Vernes S.C."/>
            <person name="Myers E.W."/>
            <person name="Teeling E.C."/>
        </authorList>
    </citation>
    <scope>NUCLEOTIDE SEQUENCE [LARGE SCALE GENOMIC DNA]</scope>
    <source>
        <strain evidence="2">MMyoMyo1</strain>
        <tissue evidence="2">Flight muscle</tissue>
    </source>
</reference>
<accession>A0A7J8AM09</accession>